<evidence type="ECO:0000313" key="1">
    <source>
        <dbReference type="EMBL" id="CAK9254005.1"/>
    </source>
</evidence>
<comment type="caution">
    <text evidence="1">The sequence shown here is derived from an EMBL/GenBank/DDBJ whole genome shotgun (WGS) entry which is preliminary data.</text>
</comment>
<gene>
    <name evidence="1" type="ORF">CSSPJE1EN1_LOCUS29383</name>
</gene>
<organism evidence="1 2">
    <name type="scientific">Sphagnum jensenii</name>
    <dbReference type="NCBI Taxonomy" id="128206"/>
    <lineage>
        <taxon>Eukaryota</taxon>
        <taxon>Viridiplantae</taxon>
        <taxon>Streptophyta</taxon>
        <taxon>Embryophyta</taxon>
        <taxon>Bryophyta</taxon>
        <taxon>Sphagnophytina</taxon>
        <taxon>Sphagnopsida</taxon>
        <taxon>Sphagnales</taxon>
        <taxon>Sphagnaceae</taxon>
        <taxon>Sphagnum</taxon>
    </lineage>
</organism>
<proteinExistence type="predicted"/>
<dbReference type="Proteomes" id="UP001497444">
    <property type="component" value="Unassembled WGS sequence"/>
</dbReference>
<protein>
    <submittedName>
        <fullName evidence="1">Uncharacterized protein</fullName>
    </submittedName>
</protein>
<evidence type="ECO:0000313" key="2">
    <source>
        <dbReference type="Proteomes" id="UP001497444"/>
    </source>
</evidence>
<keyword evidence="2" id="KW-1185">Reference proteome</keyword>
<sequence length="290" mass="31086">MSNSNVSSISASKLGTLNGHVNSQLTGQLNGANSNRSVYSQIGYPRYASVETNGYTGNPALYPYNGIEDKIFDSTALAPNGAVDPNVLLKDVNLAKIKPGKVTSGLYNGIPHPLLQNNSMNGRYMDTSAYLYESMPGGDDGKSKYHSGYVNGSGSGKHTERDVSAFDRTNSLNMLCSIDMVKYGQNNTNGEVSSSSHLHTTSFPWTTDSMANLNNLDDSLMLTNGSNRTSTIDNHTQTHLDSSNGNINLQSSTSTISLSDFSMNLWPSMSNLVTAAAEALSSNERAKNRA</sequence>
<reference evidence="1" key="1">
    <citation type="submission" date="2024-02" db="EMBL/GenBank/DDBJ databases">
        <authorList>
            <consortium name="ELIXIR-Norway"/>
            <consortium name="Elixir Norway"/>
        </authorList>
    </citation>
    <scope>NUCLEOTIDE SEQUENCE</scope>
</reference>
<accession>A0ABP0VKL7</accession>
<name>A0ABP0VKL7_9BRYO</name>
<dbReference type="EMBL" id="CAXAQS010000961">
    <property type="protein sequence ID" value="CAK9254005.1"/>
    <property type="molecule type" value="Genomic_DNA"/>
</dbReference>